<feature type="compositionally biased region" description="Acidic residues" evidence="20">
    <location>
        <begin position="474"/>
        <end position="504"/>
    </location>
</feature>
<feature type="repeat" description="ANK" evidence="18">
    <location>
        <begin position="525"/>
        <end position="557"/>
    </location>
</feature>
<feature type="region of interest" description="Disordered" evidence="20">
    <location>
        <begin position="662"/>
        <end position="716"/>
    </location>
</feature>
<gene>
    <name evidence="22" type="primary">TONSL</name>
</gene>
<feature type="compositionally biased region" description="Polar residues" evidence="20">
    <location>
        <begin position="665"/>
        <end position="681"/>
    </location>
</feature>
<dbReference type="RefSeq" id="XP_054841169.1">
    <property type="nucleotide sequence ID" value="XM_054985194.1"/>
</dbReference>
<evidence type="ECO:0000256" key="13">
    <source>
        <dbReference type="ARBA" id="ARBA00023043"/>
    </source>
</evidence>
<dbReference type="GO" id="GO:0000724">
    <property type="term" value="P:double-strand break repair via homologous recombination"/>
    <property type="evidence" value="ECO:0007669"/>
    <property type="project" value="TreeGrafter"/>
</dbReference>
<evidence type="ECO:0000256" key="3">
    <source>
        <dbReference type="ARBA" id="ARBA00004496"/>
    </source>
</evidence>
<protein>
    <recommendedName>
        <fullName evidence="5">Tonsoku-like protein</fullName>
    </recommendedName>
    <alternativeName>
        <fullName evidence="17">NF-kappa-B inhibitor-like protein 2</fullName>
    </alternativeName>
    <alternativeName>
        <fullName evidence="16">Nuclear factor of kappa light polypeptide gene enhancer in B-cells inhibitor-like 2</fullName>
    </alternativeName>
</protein>
<comment type="similarity">
    <text evidence="4">Belongs to the Tonsoku family.</text>
</comment>
<dbReference type="Gene3D" id="1.25.40.10">
    <property type="entry name" value="Tetratricopeptide repeat domain"/>
    <property type="match status" value="2"/>
</dbReference>
<keyword evidence="13 18" id="KW-0040">ANK repeat</keyword>
<evidence type="ECO:0000256" key="15">
    <source>
        <dbReference type="ARBA" id="ARBA00023242"/>
    </source>
</evidence>
<dbReference type="SMART" id="SM00248">
    <property type="entry name" value="ANK"/>
    <property type="match status" value="4"/>
</dbReference>
<dbReference type="GO" id="GO:0006325">
    <property type="term" value="P:chromatin organization"/>
    <property type="evidence" value="ECO:0007669"/>
    <property type="project" value="UniProtKB-KW"/>
</dbReference>
<dbReference type="GO" id="GO:0005737">
    <property type="term" value="C:cytoplasm"/>
    <property type="evidence" value="ECO:0007669"/>
    <property type="project" value="UniProtKB-SubCell"/>
</dbReference>
<dbReference type="GeneID" id="129333492"/>
<feature type="repeat" description="ANK" evidence="18">
    <location>
        <begin position="558"/>
        <end position="590"/>
    </location>
</feature>
<evidence type="ECO:0000256" key="6">
    <source>
        <dbReference type="ARBA" id="ARBA00022454"/>
    </source>
</evidence>
<dbReference type="InterPro" id="IPR019734">
    <property type="entry name" value="TPR_rpt"/>
</dbReference>
<name>A0AA97JQ74_EUBMA</name>
<feature type="compositionally biased region" description="Pro residues" evidence="20">
    <location>
        <begin position="915"/>
        <end position="927"/>
    </location>
</feature>
<keyword evidence="8" id="KW-0433">Leucine-rich repeat</keyword>
<feature type="region of interest" description="Disordered" evidence="20">
    <location>
        <begin position="734"/>
        <end position="761"/>
    </location>
</feature>
<dbReference type="PANTHER" id="PTHR46358:SF1">
    <property type="entry name" value="TONSOKU-LIKE PROTEIN"/>
    <property type="match status" value="1"/>
</dbReference>
<organism evidence="21 22">
    <name type="scientific">Eublepharis macularius</name>
    <name type="common">Leopard gecko</name>
    <name type="synonym">Cyrtodactylus macularius</name>
    <dbReference type="NCBI Taxonomy" id="481883"/>
    <lineage>
        <taxon>Eukaryota</taxon>
        <taxon>Metazoa</taxon>
        <taxon>Chordata</taxon>
        <taxon>Craniata</taxon>
        <taxon>Vertebrata</taxon>
        <taxon>Euteleostomi</taxon>
        <taxon>Lepidosauria</taxon>
        <taxon>Squamata</taxon>
        <taxon>Bifurcata</taxon>
        <taxon>Gekkota</taxon>
        <taxon>Eublepharidae</taxon>
        <taxon>Eublepharinae</taxon>
        <taxon>Eublepharis</taxon>
    </lineage>
</organism>
<dbReference type="InterPro" id="IPR052311">
    <property type="entry name" value="MMS22L-TONSL_complex_comp"/>
</dbReference>
<dbReference type="SUPFAM" id="SSF48452">
    <property type="entry name" value="TPR-like"/>
    <property type="match status" value="3"/>
</dbReference>
<dbReference type="CTD" id="4796"/>
<dbReference type="SUPFAM" id="SSF48403">
    <property type="entry name" value="Ankyrin repeat"/>
    <property type="match status" value="1"/>
</dbReference>
<dbReference type="KEGG" id="emc:129333492"/>
<feature type="region of interest" description="Disordered" evidence="20">
    <location>
        <begin position="463"/>
        <end position="519"/>
    </location>
</feature>
<dbReference type="PROSITE" id="PS50088">
    <property type="entry name" value="ANK_REPEAT"/>
    <property type="match status" value="3"/>
</dbReference>
<feature type="region of interest" description="Disordered" evidence="20">
    <location>
        <begin position="1"/>
        <end position="24"/>
    </location>
</feature>
<keyword evidence="11 19" id="KW-0802">TPR repeat</keyword>
<feature type="region of interest" description="Disordered" evidence="20">
    <location>
        <begin position="819"/>
        <end position="927"/>
    </location>
</feature>
<dbReference type="Pfam" id="PF13176">
    <property type="entry name" value="TPR_7"/>
    <property type="match status" value="1"/>
</dbReference>
<evidence type="ECO:0000256" key="20">
    <source>
        <dbReference type="SAM" id="MobiDB-lite"/>
    </source>
</evidence>
<proteinExistence type="inferred from homology"/>
<evidence type="ECO:0000313" key="22">
    <source>
        <dbReference type="RefSeq" id="XP_054841169.1"/>
    </source>
</evidence>
<keyword evidence="15" id="KW-0539">Nucleus</keyword>
<dbReference type="InterPro" id="IPR006553">
    <property type="entry name" value="Leu-rich_rpt_Cys-con_subtyp"/>
</dbReference>
<dbReference type="Gene3D" id="1.25.40.20">
    <property type="entry name" value="Ankyrin repeat-containing domain"/>
    <property type="match status" value="1"/>
</dbReference>
<dbReference type="PRINTS" id="PR01415">
    <property type="entry name" value="ANKYRIN"/>
</dbReference>
<keyword evidence="6" id="KW-0158">Chromosome</keyword>
<evidence type="ECO:0000256" key="12">
    <source>
        <dbReference type="ARBA" id="ARBA00022853"/>
    </source>
</evidence>
<evidence type="ECO:0000256" key="10">
    <source>
        <dbReference type="ARBA" id="ARBA00022763"/>
    </source>
</evidence>
<dbReference type="FunFam" id="1.25.40.20:FF:000151">
    <property type="entry name" value="Tonsoku like, DNA repair protein"/>
    <property type="match status" value="1"/>
</dbReference>
<keyword evidence="12" id="KW-0156">Chromatin regulator</keyword>
<evidence type="ECO:0000256" key="5">
    <source>
        <dbReference type="ARBA" id="ARBA00017829"/>
    </source>
</evidence>
<evidence type="ECO:0000256" key="16">
    <source>
        <dbReference type="ARBA" id="ARBA00030801"/>
    </source>
</evidence>
<keyword evidence="10" id="KW-0227">DNA damage</keyword>
<dbReference type="SUPFAM" id="SSF52047">
    <property type="entry name" value="RNI-like"/>
    <property type="match status" value="1"/>
</dbReference>
<dbReference type="SMART" id="SM00028">
    <property type="entry name" value="TPR"/>
    <property type="match status" value="7"/>
</dbReference>
<dbReference type="SMART" id="SM00368">
    <property type="entry name" value="LRR_RI"/>
    <property type="match status" value="5"/>
</dbReference>
<comment type="subcellular location">
    <subcellularLocation>
        <location evidence="2">Chromosome</location>
    </subcellularLocation>
    <subcellularLocation>
        <location evidence="3">Cytoplasm</location>
    </subcellularLocation>
    <subcellularLocation>
        <location evidence="1">Nucleus</location>
    </subcellularLocation>
</comment>
<dbReference type="InterPro" id="IPR032675">
    <property type="entry name" value="LRR_dom_sf"/>
</dbReference>
<reference evidence="22" key="1">
    <citation type="submission" date="2025-08" db="UniProtKB">
        <authorList>
            <consortium name="RefSeq"/>
        </authorList>
    </citation>
    <scope>IDENTIFICATION</scope>
    <source>
        <tissue evidence="22">Blood</tissue>
    </source>
</reference>
<feature type="compositionally biased region" description="Basic and acidic residues" evidence="20">
    <location>
        <begin position="826"/>
        <end position="835"/>
    </location>
</feature>
<evidence type="ECO:0000256" key="4">
    <source>
        <dbReference type="ARBA" id="ARBA00010999"/>
    </source>
</evidence>
<dbReference type="InterPro" id="IPR001611">
    <property type="entry name" value="Leu-rich_rpt"/>
</dbReference>
<dbReference type="InterPro" id="IPR011990">
    <property type="entry name" value="TPR-like_helical_dom_sf"/>
</dbReference>
<dbReference type="PROSITE" id="PS50297">
    <property type="entry name" value="ANK_REP_REGION"/>
    <property type="match status" value="3"/>
</dbReference>
<keyword evidence="14" id="KW-0234">DNA repair</keyword>
<dbReference type="Gene3D" id="3.80.10.10">
    <property type="entry name" value="Ribonuclease Inhibitor"/>
    <property type="match status" value="2"/>
</dbReference>
<evidence type="ECO:0000256" key="7">
    <source>
        <dbReference type="ARBA" id="ARBA00022490"/>
    </source>
</evidence>
<evidence type="ECO:0000256" key="18">
    <source>
        <dbReference type="PROSITE-ProRule" id="PRU00023"/>
    </source>
</evidence>
<dbReference type="PROSITE" id="PS50005">
    <property type="entry name" value="TPR"/>
    <property type="match status" value="1"/>
</dbReference>
<evidence type="ECO:0000256" key="17">
    <source>
        <dbReference type="ARBA" id="ARBA00033240"/>
    </source>
</evidence>
<evidence type="ECO:0000256" key="19">
    <source>
        <dbReference type="PROSITE-ProRule" id="PRU00339"/>
    </source>
</evidence>
<dbReference type="PANTHER" id="PTHR46358">
    <property type="entry name" value="TONSOKU-LIKE PROTEIN"/>
    <property type="match status" value="1"/>
</dbReference>
<evidence type="ECO:0000256" key="9">
    <source>
        <dbReference type="ARBA" id="ARBA00022737"/>
    </source>
</evidence>
<accession>A0AA97JQ74</accession>
<feature type="compositionally biased region" description="Acidic residues" evidence="20">
    <location>
        <begin position="836"/>
        <end position="847"/>
    </location>
</feature>
<feature type="compositionally biased region" description="Basic and acidic residues" evidence="20">
    <location>
        <begin position="699"/>
        <end position="711"/>
    </location>
</feature>
<evidence type="ECO:0000256" key="8">
    <source>
        <dbReference type="ARBA" id="ARBA00022614"/>
    </source>
</evidence>
<evidence type="ECO:0000256" key="2">
    <source>
        <dbReference type="ARBA" id="ARBA00004286"/>
    </source>
</evidence>
<sequence length="1388" mass="153042">MGGARAREMRQLQKAKEKAQRKGDLQEEAAICNQLGEILARHGRFHEALEEHRQELRLLESVDDAIGCAVAHRKIGERLAELESYEAALKHQRRHLELARSLHNHIEQQRAWATLGRTYMFMAESDSSSEALREAEKAFVKSLAIIEETLEGEVPQREVSEMRARLYLNLGLVYDSLKNPAKCSDYIKKSIYISEHTHLYEDLYRAYFNLGNIHLREGEHSKAMRCLERARECARKMKEKYMESECCASLAQVLLSLGDFVAARRSLKKAYLLGSQQPHQRDSVCRSLRYAMKVSRLQQALEEAEAAGNLQAALGLCEQLGDLFSKEGDYQRSVGAYKKQLRHAQVLKRPAQERAVIHVSLAATFGDLKDYTQAVHHYQAELALRQGNPLEEGKTWLNIALAKEEARESYEALAPCFQKALQGAEKAADVKLQCQILQSFHASQQRCGCPEASNTLARLEDLQSSLGGGSSGELGEEEEELQSSEPLEESDLELSDSDGDDDLEGYGKSVPGRRNVRKWNQRNDKGETLLHRACIDGNLRHVQFFLEKGHPVNPRDYCGWTPLHEACNHGHLEIVRLLLDHGANVDDPGGPGCEGITPLHDALNCGHFDVAELLIHRGASVGLRSAKGLSPLGTLQEWVRLYGRDLDRETRERSKAMEQLLRKATASQGSKSQVPREQPASNLFDPEVPESQPSCLPHYTEEPLSPRRKNGESGCGETCRAQWDLQEDCVTPLQPVKERPRLIGQHPPRAEEDRTEQEDPGLTAAAEYQAAMRRVGSAHPRLPLTSERTRPSDGPALIPSEDYVGDDWLEDDVGLIHVSRKRSRPRRDEESRWGDEEASGPESEAEEPGPPPEAAKKKRRRFRQRRLTQIVDRIPLGRTHGAGLRRSPEPAADPSPFQGADNSSRINGGPGGCESPPPGSAQHPVPPAPIRVRVRVHDNVFLIPVLHSGSESRPISWLAEQASHRYYQMCGLLPRLTLKKEGALLAPQDLIVDVLQSNEEVLAEVQSWDLPPLPERYRKACQSLSVGEHPLLLKVLARQESGPSFSASGVILRGPHLTPLLRALKRQTPLQHLCLAGAGLGDDSAAELLATLGTMPSLKALNLSANRLGPEGLQSLAQGLSGPATFQNLEVLDLSLNPLGDSSSQALASLIQACPVLHELRLQACGFTPVFLQHSGLPLANALRGAVHLKRLSVSHNALGPPGLGLLAQSLPGAALTHLEVSSVAARTGGPKPLWNAVAKYLVQEGCALTHLAFSGNRLTDEVVAELARCLPACLSLISLDLSANPDISIVGLRTLLSALEERQHSLQFLSLAGCSVRGPLDYTTWNKLSANVHHLQLCTRHLSHSDQRDVAELWPSPPGASLRTVKRQHKLFCQCLAPGMGPRELSS</sequence>
<dbReference type="Pfam" id="PF12796">
    <property type="entry name" value="Ank_2"/>
    <property type="match status" value="1"/>
</dbReference>
<feature type="repeat" description="ANK" evidence="18">
    <location>
        <begin position="594"/>
        <end position="626"/>
    </location>
</feature>
<dbReference type="InterPro" id="IPR036770">
    <property type="entry name" value="Ankyrin_rpt-contain_sf"/>
</dbReference>
<feature type="compositionally biased region" description="Basic residues" evidence="20">
    <location>
        <begin position="856"/>
        <end position="866"/>
    </location>
</feature>
<dbReference type="Pfam" id="PF13516">
    <property type="entry name" value="LRR_6"/>
    <property type="match status" value="3"/>
</dbReference>
<evidence type="ECO:0000313" key="21">
    <source>
        <dbReference type="Proteomes" id="UP001190640"/>
    </source>
</evidence>
<dbReference type="InterPro" id="IPR002110">
    <property type="entry name" value="Ankyrin_rpt"/>
</dbReference>
<keyword evidence="9" id="KW-0677">Repeat</keyword>
<keyword evidence="7" id="KW-0963">Cytoplasm</keyword>
<dbReference type="GO" id="GO:0043596">
    <property type="term" value="C:nuclear replication fork"/>
    <property type="evidence" value="ECO:0007669"/>
    <property type="project" value="TreeGrafter"/>
</dbReference>
<keyword evidence="21" id="KW-1185">Reference proteome</keyword>
<dbReference type="SMART" id="SM00367">
    <property type="entry name" value="LRR_CC"/>
    <property type="match status" value="4"/>
</dbReference>
<feature type="region of interest" description="Disordered" evidence="20">
    <location>
        <begin position="773"/>
        <end position="803"/>
    </location>
</feature>
<dbReference type="Proteomes" id="UP001190640">
    <property type="component" value="Chromosome 7"/>
</dbReference>
<evidence type="ECO:0000256" key="11">
    <source>
        <dbReference type="ARBA" id="ARBA00022803"/>
    </source>
</evidence>
<evidence type="ECO:0000256" key="14">
    <source>
        <dbReference type="ARBA" id="ARBA00023204"/>
    </source>
</evidence>
<evidence type="ECO:0000256" key="1">
    <source>
        <dbReference type="ARBA" id="ARBA00004123"/>
    </source>
</evidence>
<dbReference type="GO" id="GO:0031297">
    <property type="term" value="P:replication fork processing"/>
    <property type="evidence" value="ECO:0007669"/>
    <property type="project" value="TreeGrafter"/>
</dbReference>
<feature type="repeat" description="TPR" evidence="19">
    <location>
        <begin position="204"/>
        <end position="237"/>
    </location>
</feature>
<dbReference type="Pfam" id="PF13424">
    <property type="entry name" value="TPR_12"/>
    <property type="match status" value="1"/>
</dbReference>